<gene>
    <name evidence="2" type="ORF">F5891DRAFT_1258106</name>
</gene>
<reference evidence="2" key="1">
    <citation type="journal article" date="2020" name="New Phytol.">
        <title>Comparative genomics reveals dynamic genome evolution in host specialist ectomycorrhizal fungi.</title>
        <authorList>
            <person name="Lofgren L.A."/>
            <person name="Nguyen N.H."/>
            <person name="Vilgalys R."/>
            <person name="Ruytinx J."/>
            <person name="Liao H.L."/>
            <person name="Branco S."/>
            <person name="Kuo A."/>
            <person name="LaButti K."/>
            <person name="Lipzen A."/>
            <person name="Andreopoulos W."/>
            <person name="Pangilinan J."/>
            <person name="Riley R."/>
            <person name="Hundley H."/>
            <person name="Na H."/>
            <person name="Barry K."/>
            <person name="Grigoriev I.V."/>
            <person name="Stajich J.E."/>
            <person name="Kennedy P.G."/>
        </authorList>
    </citation>
    <scope>NUCLEOTIDE SEQUENCE</scope>
    <source>
        <strain evidence="2">FC203</strain>
    </source>
</reference>
<accession>A0AAD4EEL9</accession>
<comment type="caution">
    <text evidence="2">The sequence shown here is derived from an EMBL/GenBank/DDBJ whole genome shotgun (WGS) entry which is preliminary data.</text>
</comment>
<dbReference type="EMBL" id="JABBWK010000009">
    <property type="protein sequence ID" value="KAG1904824.1"/>
    <property type="molecule type" value="Genomic_DNA"/>
</dbReference>
<evidence type="ECO:0000313" key="2">
    <source>
        <dbReference type="EMBL" id="KAG1904824.1"/>
    </source>
</evidence>
<dbReference type="GeneID" id="64664358"/>
<protein>
    <submittedName>
        <fullName evidence="2">Uncharacterized protein</fullName>
    </submittedName>
</protein>
<feature type="region of interest" description="Disordered" evidence="1">
    <location>
        <begin position="372"/>
        <end position="391"/>
    </location>
</feature>
<dbReference type="RefSeq" id="XP_041230399.1">
    <property type="nucleotide sequence ID" value="XM_041370060.1"/>
</dbReference>
<organism evidence="2 3">
    <name type="scientific">Suillus fuscotomentosus</name>
    <dbReference type="NCBI Taxonomy" id="1912939"/>
    <lineage>
        <taxon>Eukaryota</taxon>
        <taxon>Fungi</taxon>
        <taxon>Dikarya</taxon>
        <taxon>Basidiomycota</taxon>
        <taxon>Agaricomycotina</taxon>
        <taxon>Agaricomycetes</taxon>
        <taxon>Agaricomycetidae</taxon>
        <taxon>Boletales</taxon>
        <taxon>Suillineae</taxon>
        <taxon>Suillaceae</taxon>
        <taxon>Suillus</taxon>
    </lineage>
</organism>
<dbReference type="Proteomes" id="UP001195769">
    <property type="component" value="Unassembled WGS sequence"/>
</dbReference>
<sequence>MACQYRPHGDSDWISLLTKDPQCPIPSTWVVKLSCTFVGDLRDTISCTGIIINSAYGLSWDMDVLMFEHFKVPIWVYWPSTIQQKLLQQLRLWATWRSMISGASSWDRALSQTIYGVLSQTIHENKEKEMKETPSQYTIQVFEWQADDDDDDDDDDEDGFLLHYPVMKACIEGIWRDYNKDTRIFDSFSNYDNQEDEDNIMPLLPITAPSELPSPTPSSFSEDIYKYFGNEVSLALRHASIEAQLKPTTGSAMLSHRNPEGNQAYPHEVLPTTSTCGSAKPLDSNKEVLLEDVYASVKQEDLPHIMLDYQMSCQCLGKCILDIKEFLDIYKHNQCTLSYYLTMMVHHHHHLDVDSTMTKATKKNLKKDLSAAKKPNGRATPKKLDKKKKKKYQDRVALIKTAKACAVASPIVGTSVTGTLDEIPTLF</sequence>
<evidence type="ECO:0000313" key="3">
    <source>
        <dbReference type="Proteomes" id="UP001195769"/>
    </source>
</evidence>
<dbReference type="AlphaFoldDB" id="A0AAD4EEL9"/>
<proteinExistence type="predicted"/>
<keyword evidence="3" id="KW-1185">Reference proteome</keyword>
<feature type="compositionally biased region" description="Basic residues" evidence="1">
    <location>
        <begin position="380"/>
        <end position="391"/>
    </location>
</feature>
<name>A0AAD4EEL9_9AGAM</name>
<evidence type="ECO:0000256" key="1">
    <source>
        <dbReference type="SAM" id="MobiDB-lite"/>
    </source>
</evidence>